<evidence type="ECO:0000313" key="2">
    <source>
        <dbReference type="EMBL" id="MFC3166996.1"/>
    </source>
</evidence>
<sequence length="122" mass="13961">MPCPNDGAPLSSSKDPIACPMEHRAENDRPTCFLMKTFKEAGQKRPLWADFFKQVSKYEKDGKLIIFSGEMSKKSRFEEIASPRGEITVDSLSIEEIAEPIRMWHPKVECETPWLALLVYRA</sequence>
<dbReference type="Proteomes" id="UP001595557">
    <property type="component" value="Unassembled WGS sequence"/>
</dbReference>
<keyword evidence="3" id="KW-1185">Reference proteome</keyword>
<reference evidence="3" key="1">
    <citation type="journal article" date="2019" name="Int. J. Syst. Evol. Microbiol.">
        <title>The Global Catalogue of Microorganisms (GCM) 10K type strain sequencing project: providing services to taxonomists for standard genome sequencing and annotation.</title>
        <authorList>
            <consortium name="The Broad Institute Genomics Platform"/>
            <consortium name="The Broad Institute Genome Sequencing Center for Infectious Disease"/>
            <person name="Wu L."/>
            <person name="Ma J."/>
        </authorList>
    </citation>
    <scope>NUCLEOTIDE SEQUENCE [LARGE SCALE GENOMIC DNA]</scope>
    <source>
        <strain evidence="3">KCTC 52239</strain>
    </source>
</reference>
<dbReference type="EMBL" id="JBHRTE010000010">
    <property type="protein sequence ID" value="MFC3166996.1"/>
    <property type="molecule type" value="Genomic_DNA"/>
</dbReference>
<accession>A0ABV7IBD9</accession>
<evidence type="ECO:0000313" key="3">
    <source>
        <dbReference type="Proteomes" id="UP001595557"/>
    </source>
</evidence>
<name>A0ABV7IBD9_9RHOB</name>
<organism evidence="2 3">
    <name type="scientific">Paracoccus fontiphilus</name>
    <dbReference type="NCBI Taxonomy" id="1815556"/>
    <lineage>
        <taxon>Bacteria</taxon>
        <taxon>Pseudomonadati</taxon>
        <taxon>Pseudomonadota</taxon>
        <taxon>Alphaproteobacteria</taxon>
        <taxon>Rhodobacterales</taxon>
        <taxon>Paracoccaceae</taxon>
        <taxon>Paracoccus</taxon>
    </lineage>
</organism>
<protein>
    <submittedName>
        <fullName evidence="2">Uncharacterized protein</fullName>
    </submittedName>
</protein>
<feature type="region of interest" description="Disordered" evidence="1">
    <location>
        <begin position="1"/>
        <end position="23"/>
    </location>
</feature>
<gene>
    <name evidence="2" type="ORF">ACFOD7_02925</name>
</gene>
<evidence type="ECO:0000256" key="1">
    <source>
        <dbReference type="SAM" id="MobiDB-lite"/>
    </source>
</evidence>
<proteinExistence type="predicted"/>
<dbReference type="RefSeq" id="WP_207465280.1">
    <property type="nucleotide sequence ID" value="NZ_JAFNAW010000003.1"/>
</dbReference>
<comment type="caution">
    <text evidence="2">The sequence shown here is derived from an EMBL/GenBank/DDBJ whole genome shotgun (WGS) entry which is preliminary data.</text>
</comment>